<dbReference type="Proteomes" id="UP001311915">
    <property type="component" value="Unassembled WGS sequence"/>
</dbReference>
<reference evidence="2 3" key="1">
    <citation type="submission" date="2023-10" db="EMBL/GenBank/DDBJ databases">
        <title>Genome-Wide Identification Analysis in wild type Solanum Pinnatisectum Reveals Some Genes Defensing Phytophthora Infestans.</title>
        <authorList>
            <person name="Sun C."/>
        </authorList>
    </citation>
    <scope>NUCLEOTIDE SEQUENCE [LARGE SCALE GENOMIC DNA]</scope>
    <source>
        <strain evidence="2">LQN</strain>
        <tissue evidence="2">Leaf</tissue>
    </source>
</reference>
<dbReference type="EMBL" id="JAWPEI010000083">
    <property type="protein sequence ID" value="KAK4706452.1"/>
    <property type="molecule type" value="Genomic_DNA"/>
</dbReference>
<feature type="region of interest" description="Disordered" evidence="1">
    <location>
        <begin position="1"/>
        <end position="61"/>
    </location>
</feature>
<evidence type="ECO:0000313" key="2">
    <source>
        <dbReference type="EMBL" id="KAK4706452.1"/>
    </source>
</evidence>
<keyword evidence="3" id="KW-1185">Reference proteome</keyword>
<evidence type="ECO:0000256" key="1">
    <source>
        <dbReference type="SAM" id="MobiDB-lite"/>
    </source>
</evidence>
<name>A0AAV9K2I2_9SOLN</name>
<feature type="compositionally biased region" description="Low complexity" evidence="1">
    <location>
        <begin position="29"/>
        <end position="41"/>
    </location>
</feature>
<sequence>MCFDFSGVKREQQPAKSKGTSRGIGRGTGRVTSRSTSRGTCSGIGRGTGGVSSQQPDQPRAIWEIQHQQEDKRGQGLVIILGVYKDATPTNIDIGYKPRGLKWNGGDAVITSQLQCMSQSRRNKCGSSSAPRNA</sequence>
<comment type="caution">
    <text evidence="2">The sequence shown here is derived from an EMBL/GenBank/DDBJ whole genome shotgun (WGS) entry which is preliminary data.</text>
</comment>
<dbReference type="AlphaFoldDB" id="A0AAV9K2I2"/>
<gene>
    <name evidence="2" type="ORF">R3W88_033988</name>
</gene>
<evidence type="ECO:0000313" key="3">
    <source>
        <dbReference type="Proteomes" id="UP001311915"/>
    </source>
</evidence>
<accession>A0AAV9K2I2</accession>
<organism evidence="2 3">
    <name type="scientific">Solanum pinnatisectum</name>
    <name type="common">tansyleaf nightshade</name>
    <dbReference type="NCBI Taxonomy" id="50273"/>
    <lineage>
        <taxon>Eukaryota</taxon>
        <taxon>Viridiplantae</taxon>
        <taxon>Streptophyta</taxon>
        <taxon>Embryophyta</taxon>
        <taxon>Tracheophyta</taxon>
        <taxon>Spermatophyta</taxon>
        <taxon>Magnoliopsida</taxon>
        <taxon>eudicotyledons</taxon>
        <taxon>Gunneridae</taxon>
        <taxon>Pentapetalae</taxon>
        <taxon>asterids</taxon>
        <taxon>lamiids</taxon>
        <taxon>Solanales</taxon>
        <taxon>Solanaceae</taxon>
        <taxon>Solanoideae</taxon>
        <taxon>Solaneae</taxon>
        <taxon>Solanum</taxon>
    </lineage>
</organism>
<proteinExistence type="predicted"/>
<protein>
    <submittedName>
        <fullName evidence="2">Uncharacterized protein</fullName>
    </submittedName>
</protein>